<dbReference type="InterPro" id="IPR029044">
    <property type="entry name" value="Nucleotide-diphossugar_trans"/>
</dbReference>
<dbReference type="EC" id="2.4.-.-" evidence="2"/>
<organism evidence="2 3">
    <name type="scientific">Salinicola lusitanus</name>
    <dbReference type="NCBI Taxonomy" id="1949085"/>
    <lineage>
        <taxon>Bacteria</taxon>
        <taxon>Pseudomonadati</taxon>
        <taxon>Pseudomonadota</taxon>
        <taxon>Gammaproteobacteria</taxon>
        <taxon>Oceanospirillales</taxon>
        <taxon>Halomonadaceae</taxon>
        <taxon>Salinicola</taxon>
    </lineage>
</organism>
<keyword evidence="3" id="KW-1185">Reference proteome</keyword>
<keyword evidence="2" id="KW-0808">Transferase</keyword>
<proteinExistence type="predicted"/>
<protein>
    <submittedName>
        <fullName evidence="2">Glycosyltransferase family A protein</fullName>
        <ecNumber evidence="2">2.4.-.-</ecNumber>
    </submittedName>
</protein>
<dbReference type="PANTHER" id="PTHR22916">
    <property type="entry name" value="GLYCOSYLTRANSFERASE"/>
    <property type="match status" value="1"/>
</dbReference>
<gene>
    <name evidence="2" type="ORF">AAGT95_14625</name>
</gene>
<dbReference type="SUPFAM" id="SSF53448">
    <property type="entry name" value="Nucleotide-diphospho-sugar transferases"/>
    <property type="match status" value="1"/>
</dbReference>
<dbReference type="Proteomes" id="UP001453229">
    <property type="component" value="Chromosome"/>
</dbReference>
<dbReference type="Pfam" id="PF00535">
    <property type="entry name" value="Glycos_transf_2"/>
    <property type="match status" value="1"/>
</dbReference>
<dbReference type="PANTHER" id="PTHR22916:SF3">
    <property type="entry name" value="UDP-GLCNAC:BETAGAL BETA-1,3-N-ACETYLGLUCOSAMINYLTRANSFERASE-LIKE PROTEIN 1"/>
    <property type="match status" value="1"/>
</dbReference>
<reference evidence="2 3" key="1">
    <citation type="submission" date="2024-04" db="EMBL/GenBank/DDBJ databases">
        <title>Salinicola lusitanus LLJ914,a marine bacterium isolated from the Okinawa Trough.</title>
        <authorList>
            <person name="Li J."/>
        </authorList>
    </citation>
    <scope>NUCLEOTIDE SEQUENCE [LARGE SCALE GENOMIC DNA]</scope>
    <source>
        <strain evidence="2 3">LLJ914</strain>
    </source>
</reference>
<evidence type="ECO:0000313" key="2">
    <source>
        <dbReference type="EMBL" id="XAD53069.1"/>
    </source>
</evidence>
<keyword evidence="2" id="KW-0328">Glycosyltransferase</keyword>
<name>A0ABZ3CPI3_9GAMM</name>
<dbReference type="EMBL" id="CP151919">
    <property type="protein sequence ID" value="XAD53069.1"/>
    <property type="molecule type" value="Genomic_DNA"/>
</dbReference>
<evidence type="ECO:0000259" key="1">
    <source>
        <dbReference type="Pfam" id="PF00535"/>
    </source>
</evidence>
<dbReference type="InterPro" id="IPR001173">
    <property type="entry name" value="Glyco_trans_2-like"/>
</dbReference>
<sequence length="434" mass="50489">MNGFNKRPTEYDEAIEAELYYTAKSMSKKGSSLFNRIKHDIMLYGRRATCRLDRLGYQYLSKDSKVNIIYLVAESFPEQALDILSRYEKTIGKSRSRIAKIAIENHTGKKCAFNLEEVCKKNNTIEDRASLSLVKENQVDVNDFDEKFLNLVKITNLEIKKQASEYKMEGLEDLLVSIIVPARNVGKYIDRCLQSLLNQVHKNIEIIVVDDFSEDDTLKKIKSYADRRIRVITHDCQSGPYIARNNALSVAKGTFFTFLDGDDYAHPERIRLHLLKHCSGDEKLICTMSQWFRINEGGHVSDRKVWPLVRLNIGSMFALREEVISKIGFFHEIMHGADNEYFHRIKTAFGKESIDKIRLPLTYATRRNDSLTASREFGYSGRFDNPDRRIYWESWYSWHRRHRDTPDMLKYEKGMNVPFYIPNGMKVNKQSGIA</sequence>
<evidence type="ECO:0000313" key="3">
    <source>
        <dbReference type="Proteomes" id="UP001453229"/>
    </source>
</evidence>
<feature type="domain" description="Glycosyltransferase 2-like" evidence="1">
    <location>
        <begin position="177"/>
        <end position="304"/>
    </location>
</feature>
<dbReference type="RefSeq" id="WP_342594298.1">
    <property type="nucleotide sequence ID" value="NZ_CP151919.1"/>
</dbReference>
<dbReference type="GO" id="GO:0016757">
    <property type="term" value="F:glycosyltransferase activity"/>
    <property type="evidence" value="ECO:0007669"/>
    <property type="project" value="UniProtKB-KW"/>
</dbReference>
<dbReference type="CDD" id="cd00761">
    <property type="entry name" value="Glyco_tranf_GTA_type"/>
    <property type="match status" value="1"/>
</dbReference>
<dbReference type="Gene3D" id="3.90.550.10">
    <property type="entry name" value="Spore Coat Polysaccharide Biosynthesis Protein SpsA, Chain A"/>
    <property type="match status" value="1"/>
</dbReference>
<accession>A0ABZ3CPI3</accession>